<dbReference type="PANTHER" id="PTHR34975:SF2">
    <property type="entry name" value="SPORE GERMINATION PROTEIN A2"/>
    <property type="match status" value="1"/>
</dbReference>
<keyword evidence="7 8" id="KW-0472">Membrane</keyword>
<evidence type="ECO:0000313" key="10">
    <source>
        <dbReference type="Proteomes" id="UP001330749"/>
    </source>
</evidence>
<dbReference type="EMBL" id="JARMQG010000032">
    <property type="protein sequence ID" value="MED3561550.1"/>
    <property type="molecule type" value="Genomic_DNA"/>
</dbReference>
<feature type="transmembrane region" description="Helical" evidence="8">
    <location>
        <begin position="272"/>
        <end position="293"/>
    </location>
</feature>
<evidence type="ECO:0000256" key="1">
    <source>
        <dbReference type="ARBA" id="ARBA00004141"/>
    </source>
</evidence>
<gene>
    <name evidence="9" type="ORF">P4447_03165</name>
</gene>
<evidence type="ECO:0000313" key="9">
    <source>
        <dbReference type="EMBL" id="MED3561550.1"/>
    </source>
</evidence>
<keyword evidence="10" id="KW-1185">Reference proteome</keyword>
<feature type="transmembrane region" description="Helical" evidence="8">
    <location>
        <begin position="79"/>
        <end position="99"/>
    </location>
</feature>
<protein>
    <submittedName>
        <fullName evidence="9">GerAB/ArcD/ProY family transporter</fullName>
    </submittedName>
</protein>
<keyword evidence="4" id="KW-0309">Germination</keyword>
<comment type="subcellular location">
    <subcellularLocation>
        <location evidence="1">Membrane</location>
        <topology evidence="1">Multi-pass membrane protein</topology>
    </subcellularLocation>
</comment>
<feature type="transmembrane region" description="Helical" evidence="8">
    <location>
        <begin position="119"/>
        <end position="137"/>
    </location>
</feature>
<reference evidence="9 10" key="1">
    <citation type="submission" date="2023-03" db="EMBL/GenBank/DDBJ databases">
        <title>Bacillus Genome Sequencing.</title>
        <authorList>
            <person name="Dunlap C."/>
        </authorList>
    </citation>
    <scope>NUCLEOTIDE SEQUENCE [LARGE SCALE GENOMIC DNA]</scope>
    <source>
        <strain evidence="9 10">B-14544</strain>
    </source>
</reference>
<dbReference type="PANTHER" id="PTHR34975">
    <property type="entry name" value="SPORE GERMINATION PROTEIN A2"/>
    <property type="match status" value="1"/>
</dbReference>
<proteinExistence type="inferred from homology"/>
<dbReference type="RefSeq" id="WP_327966431.1">
    <property type="nucleotide sequence ID" value="NZ_JARMQG010000032.1"/>
</dbReference>
<evidence type="ECO:0000256" key="2">
    <source>
        <dbReference type="ARBA" id="ARBA00007998"/>
    </source>
</evidence>
<name>A0ABU6N5Z1_9BACI</name>
<feature type="transmembrane region" description="Helical" evidence="8">
    <location>
        <begin position="183"/>
        <end position="204"/>
    </location>
</feature>
<dbReference type="Pfam" id="PF03845">
    <property type="entry name" value="Spore_permease"/>
    <property type="match status" value="1"/>
</dbReference>
<evidence type="ECO:0000256" key="3">
    <source>
        <dbReference type="ARBA" id="ARBA00022448"/>
    </source>
</evidence>
<evidence type="ECO:0000256" key="7">
    <source>
        <dbReference type="ARBA" id="ARBA00023136"/>
    </source>
</evidence>
<dbReference type="Proteomes" id="UP001330749">
    <property type="component" value="Unassembled WGS sequence"/>
</dbReference>
<sequence length="371" mass="42686">MKTQQITQNQLMLFFILYFFSTLVGFGASHLIYLSQYDSVLVLCISALAGIILAFFVIKLAMRRPNEFFTHYGKEIFPSWIHIPIMVIFFISLLQISALILREYEDFIVQTYLPKTPNWAVGCMFGIVVAVTARLGFENLFRIAQGLFYLVIFANIGNMIFIGKELQWERWMAFVTNHSGQGIFVGSYATASFFGEIIILLFLFPYLTQKHKTFKSIIWAAIFSVIFIASNIIWLLLLFGPNLSSHLTYPMLEMIRYIRIADFIQNLDHLLISIWATTVFIKITVLFTISLQISAHLFRLKDHRPLTFSLTAVIIALSLNMGSGTAEIQNLFTQSWSTFSYFIESIPLLYLIMDTIKQSLKKKSNKKLKES</sequence>
<evidence type="ECO:0000256" key="4">
    <source>
        <dbReference type="ARBA" id="ARBA00022544"/>
    </source>
</evidence>
<keyword evidence="3" id="KW-0813">Transport</keyword>
<organism evidence="9 10">
    <name type="scientific">Bacillus xiapuensis</name>
    <dbReference type="NCBI Taxonomy" id="2014075"/>
    <lineage>
        <taxon>Bacteria</taxon>
        <taxon>Bacillati</taxon>
        <taxon>Bacillota</taxon>
        <taxon>Bacilli</taxon>
        <taxon>Bacillales</taxon>
        <taxon>Bacillaceae</taxon>
        <taxon>Bacillus</taxon>
    </lineage>
</organism>
<comment type="caution">
    <text evidence="9">The sequence shown here is derived from an EMBL/GenBank/DDBJ whole genome shotgun (WGS) entry which is preliminary data.</text>
</comment>
<feature type="transmembrane region" description="Helical" evidence="8">
    <location>
        <begin position="305"/>
        <end position="323"/>
    </location>
</feature>
<evidence type="ECO:0000256" key="6">
    <source>
        <dbReference type="ARBA" id="ARBA00022989"/>
    </source>
</evidence>
<accession>A0ABU6N5Z1</accession>
<feature type="transmembrane region" description="Helical" evidence="8">
    <location>
        <begin position="146"/>
        <end position="163"/>
    </location>
</feature>
<feature type="transmembrane region" description="Helical" evidence="8">
    <location>
        <begin position="12"/>
        <end position="33"/>
    </location>
</feature>
<keyword evidence="6 8" id="KW-1133">Transmembrane helix</keyword>
<keyword evidence="5 8" id="KW-0812">Transmembrane</keyword>
<feature type="transmembrane region" description="Helical" evidence="8">
    <location>
        <begin position="335"/>
        <end position="353"/>
    </location>
</feature>
<evidence type="ECO:0000256" key="5">
    <source>
        <dbReference type="ARBA" id="ARBA00022692"/>
    </source>
</evidence>
<dbReference type="InterPro" id="IPR004761">
    <property type="entry name" value="Spore_GerAB"/>
</dbReference>
<feature type="transmembrane region" description="Helical" evidence="8">
    <location>
        <begin position="216"/>
        <end position="239"/>
    </location>
</feature>
<evidence type="ECO:0000256" key="8">
    <source>
        <dbReference type="SAM" id="Phobius"/>
    </source>
</evidence>
<comment type="similarity">
    <text evidence="2">Belongs to the amino acid-polyamine-organocation (APC) superfamily. Spore germination protein (SGP) (TC 2.A.3.9) family.</text>
</comment>
<feature type="transmembrane region" description="Helical" evidence="8">
    <location>
        <begin position="39"/>
        <end position="58"/>
    </location>
</feature>